<feature type="transmembrane region" description="Helical" evidence="8">
    <location>
        <begin position="710"/>
        <end position="727"/>
    </location>
</feature>
<dbReference type="AlphaFoldDB" id="A0A812J1V3"/>
<dbReference type="GO" id="GO:0016020">
    <property type="term" value="C:membrane"/>
    <property type="evidence" value="ECO:0007669"/>
    <property type="project" value="UniProtKB-SubCell"/>
</dbReference>
<dbReference type="Proteomes" id="UP000604046">
    <property type="component" value="Unassembled WGS sequence"/>
</dbReference>
<comment type="subcellular location">
    <subcellularLocation>
        <location evidence="1">Membrane</location>
        <topology evidence="1">Multi-pass membrane protein</topology>
    </subcellularLocation>
</comment>
<dbReference type="SUPFAM" id="SSF53448">
    <property type="entry name" value="Nucleotide-diphospho-sugar transferases"/>
    <property type="match status" value="1"/>
</dbReference>
<dbReference type="OrthoDB" id="72851at2759"/>
<reference evidence="11" key="1">
    <citation type="submission" date="2021-02" db="EMBL/GenBank/DDBJ databases">
        <authorList>
            <person name="Dougan E. K."/>
            <person name="Rhodes N."/>
            <person name="Thang M."/>
            <person name="Chan C."/>
        </authorList>
    </citation>
    <scope>NUCLEOTIDE SEQUENCE</scope>
</reference>
<keyword evidence="4 8" id="KW-0812">Transmembrane</keyword>
<feature type="transmembrane region" description="Helical" evidence="8">
    <location>
        <begin position="686"/>
        <end position="704"/>
    </location>
</feature>
<evidence type="ECO:0000256" key="1">
    <source>
        <dbReference type="ARBA" id="ARBA00004141"/>
    </source>
</evidence>
<accession>A0A812J1V3</accession>
<feature type="transmembrane region" description="Helical" evidence="8">
    <location>
        <begin position="365"/>
        <end position="386"/>
    </location>
</feature>
<feature type="compositionally biased region" description="Polar residues" evidence="7">
    <location>
        <begin position="826"/>
        <end position="843"/>
    </location>
</feature>
<dbReference type="InterPro" id="IPR050321">
    <property type="entry name" value="Glycosyltr_2/OpgH_subfam"/>
</dbReference>
<dbReference type="InterPro" id="IPR001173">
    <property type="entry name" value="Glyco_trans_2-like"/>
</dbReference>
<feature type="chain" id="PRO_5032739499" evidence="9">
    <location>
        <begin position="22"/>
        <end position="868"/>
    </location>
</feature>
<dbReference type="GO" id="GO:0016757">
    <property type="term" value="F:glycosyltransferase activity"/>
    <property type="evidence" value="ECO:0007669"/>
    <property type="project" value="UniProtKB-KW"/>
</dbReference>
<name>A0A812J1V3_9DINO</name>
<organism evidence="11 12">
    <name type="scientific">Symbiodinium natans</name>
    <dbReference type="NCBI Taxonomy" id="878477"/>
    <lineage>
        <taxon>Eukaryota</taxon>
        <taxon>Sar</taxon>
        <taxon>Alveolata</taxon>
        <taxon>Dinophyceae</taxon>
        <taxon>Suessiales</taxon>
        <taxon>Symbiodiniaceae</taxon>
        <taxon>Symbiodinium</taxon>
    </lineage>
</organism>
<feature type="region of interest" description="Disordered" evidence="7">
    <location>
        <begin position="822"/>
        <end position="843"/>
    </location>
</feature>
<dbReference type="PANTHER" id="PTHR43867:SF2">
    <property type="entry name" value="CELLULOSE SYNTHASE CATALYTIC SUBUNIT A [UDP-FORMING]"/>
    <property type="match status" value="1"/>
</dbReference>
<evidence type="ECO:0000256" key="5">
    <source>
        <dbReference type="ARBA" id="ARBA00022989"/>
    </source>
</evidence>
<feature type="transmembrane region" description="Helical" evidence="8">
    <location>
        <begin position="184"/>
        <end position="207"/>
    </location>
</feature>
<feature type="transmembrane region" description="Helical" evidence="8">
    <location>
        <begin position="219"/>
        <end position="237"/>
    </location>
</feature>
<keyword evidence="3" id="KW-0808">Transferase</keyword>
<sequence>MAKLFLVSAAMLAAADLCGEADANMSSGACHAECGIALLQSSAREVRSLSRPGLSRAHNQHFKWEWGKSGGFVKWKDHSITLAFDARLYKVTPNQDLAMNPMTGPVVLRVVFGVLIVLAISNIMVVLMLVLLVPTTAVVQAASSIVFQGKRGKKASKAASKASILTDADTNAPALLPPRQKSSWPWTVTFICVLDLLLNLVLVLLFAGGKLQTQNILPVLMLETLASSIVFLCFASWDDQRHLITAWQVLQAIRFFLLRRTIYAHFGTYVASLLLLLLVSSAGAVAELSVEYDVRLPPFEPKKLDVNRPTHGWLGPYAQSVQSKSLRRLITGVFFIADMLKYVLFVYFFTDGPENDTAQVSDGTFYQLAAASMLLQCALTFLPAVTQIHAAVIQMKTWCEHEPLLRAYRTGPYEVSALANDQSPDSDLQKQLQDHQCRSITVVLPAYMPNEEDIVLDCLEVYRQEAAKYPGILRVLLVWNSPQEHTWIEQKLQELQAEWPAFEAHRNHMSTSKCDNLNMAVDLLRTEFALFNDVDTMVSAESMCRASLRLFEEGHDTVQARLVHCWEDFAGITDNGFFALGAITTCHDAVRHSVNEVIYGPMQMPFCNGRGSFWRTDAIKKVGFDHRTVGEDHDAMFRAWAYYGMKGALDDNILCQEREPPDFQNLVNQRTRWYSGQIQKLRCMTWFLRSTHISAFFKMVVVYLDWVDKPFQGWAFNLFMWVLGYMLKSRACAFNPLMVTTVMGTTVVLPLFVVVLLVAPMAIQKAASLLETRYRPRWLAWILVSFISPWAYSAMRETVCRCRMLHDFLWSGDVEFICTTRDKTPSRSPSVMSPASHMSPSTSFHHGFGGSASQLVLSDSGERFTASQ</sequence>
<keyword evidence="5 8" id="KW-1133">Transmembrane helix</keyword>
<evidence type="ECO:0000256" key="4">
    <source>
        <dbReference type="ARBA" id="ARBA00022692"/>
    </source>
</evidence>
<evidence type="ECO:0000313" key="12">
    <source>
        <dbReference type="Proteomes" id="UP000604046"/>
    </source>
</evidence>
<evidence type="ECO:0000256" key="7">
    <source>
        <dbReference type="SAM" id="MobiDB-lite"/>
    </source>
</evidence>
<dbReference type="PANTHER" id="PTHR43867">
    <property type="entry name" value="CELLULOSE SYNTHASE CATALYTIC SUBUNIT A [UDP-FORMING]"/>
    <property type="match status" value="1"/>
</dbReference>
<feature type="transmembrane region" description="Helical" evidence="8">
    <location>
        <begin position="778"/>
        <end position="795"/>
    </location>
</feature>
<dbReference type="EMBL" id="CAJNDS010000355">
    <property type="protein sequence ID" value="CAE7196963.1"/>
    <property type="molecule type" value="Genomic_DNA"/>
</dbReference>
<proteinExistence type="predicted"/>
<evidence type="ECO:0000259" key="10">
    <source>
        <dbReference type="Pfam" id="PF13632"/>
    </source>
</evidence>
<feature type="transmembrane region" description="Helical" evidence="8">
    <location>
        <begin position="739"/>
        <end position="763"/>
    </location>
</feature>
<evidence type="ECO:0000313" key="11">
    <source>
        <dbReference type="EMBL" id="CAE7196963.1"/>
    </source>
</evidence>
<feature type="domain" description="Glycosyltransferase 2-like" evidence="10">
    <location>
        <begin position="533"/>
        <end position="726"/>
    </location>
</feature>
<feature type="transmembrane region" description="Helical" evidence="8">
    <location>
        <begin position="329"/>
        <end position="350"/>
    </location>
</feature>
<evidence type="ECO:0000256" key="9">
    <source>
        <dbReference type="SAM" id="SignalP"/>
    </source>
</evidence>
<feature type="signal peptide" evidence="9">
    <location>
        <begin position="1"/>
        <end position="21"/>
    </location>
</feature>
<evidence type="ECO:0000256" key="2">
    <source>
        <dbReference type="ARBA" id="ARBA00022676"/>
    </source>
</evidence>
<evidence type="ECO:0000256" key="6">
    <source>
        <dbReference type="ARBA" id="ARBA00023136"/>
    </source>
</evidence>
<comment type="caution">
    <text evidence="11">The sequence shown here is derived from an EMBL/GenBank/DDBJ whole genome shotgun (WGS) entry which is preliminary data.</text>
</comment>
<evidence type="ECO:0000256" key="8">
    <source>
        <dbReference type="SAM" id="Phobius"/>
    </source>
</evidence>
<feature type="transmembrane region" description="Helical" evidence="8">
    <location>
        <begin position="262"/>
        <end position="286"/>
    </location>
</feature>
<keyword evidence="12" id="KW-1185">Reference proteome</keyword>
<protein>
    <submittedName>
        <fullName evidence="11">CSLA7 protein</fullName>
    </submittedName>
</protein>
<dbReference type="InterPro" id="IPR029044">
    <property type="entry name" value="Nucleotide-diphossugar_trans"/>
</dbReference>
<dbReference type="Pfam" id="PF13632">
    <property type="entry name" value="Glyco_trans_2_3"/>
    <property type="match status" value="1"/>
</dbReference>
<keyword evidence="6 8" id="KW-0472">Membrane</keyword>
<keyword evidence="9" id="KW-0732">Signal</keyword>
<dbReference type="Gene3D" id="3.90.550.10">
    <property type="entry name" value="Spore Coat Polysaccharide Biosynthesis Protein SpsA, Chain A"/>
    <property type="match status" value="1"/>
</dbReference>
<keyword evidence="2" id="KW-0328">Glycosyltransferase</keyword>
<gene>
    <name evidence="11" type="primary">CSLA7</name>
    <name evidence="11" type="ORF">SNAT2548_LOCUS5544</name>
</gene>
<evidence type="ECO:0000256" key="3">
    <source>
        <dbReference type="ARBA" id="ARBA00022679"/>
    </source>
</evidence>